<dbReference type="RefSeq" id="WP_158033240.1">
    <property type="nucleotide sequence ID" value="NZ_ML708613.1"/>
</dbReference>
<feature type="transmembrane region" description="Helical" evidence="8">
    <location>
        <begin position="330"/>
        <end position="350"/>
    </location>
</feature>
<evidence type="ECO:0000256" key="5">
    <source>
        <dbReference type="ARBA" id="ARBA00022692"/>
    </source>
</evidence>
<dbReference type="EMBL" id="SZWF01000004">
    <property type="protein sequence ID" value="KAA9394929.1"/>
    <property type="molecule type" value="Genomic_DNA"/>
</dbReference>
<dbReference type="Pfam" id="PF01235">
    <property type="entry name" value="Na_Ala_symp"/>
    <property type="match status" value="1"/>
</dbReference>
<evidence type="ECO:0000256" key="2">
    <source>
        <dbReference type="ARBA" id="ARBA00009261"/>
    </source>
</evidence>
<evidence type="ECO:0000256" key="4">
    <source>
        <dbReference type="ARBA" id="ARBA00022475"/>
    </source>
</evidence>
<dbReference type="InterPro" id="IPR001463">
    <property type="entry name" value="Na/Ala_symport"/>
</dbReference>
<organism evidence="9 10">
    <name type="scientific">Kocuria coralli</name>
    <dbReference type="NCBI Taxonomy" id="1461025"/>
    <lineage>
        <taxon>Bacteria</taxon>
        <taxon>Bacillati</taxon>
        <taxon>Actinomycetota</taxon>
        <taxon>Actinomycetes</taxon>
        <taxon>Micrococcales</taxon>
        <taxon>Micrococcaceae</taxon>
        <taxon>Kocuria</taxon>
    </lineage>
</organism>
<feature type="transmembrane region" description="Helical" evidence="8">
    <location>
        <begin position="442"/>
        <end position="461"/>
    </location>
</feature>
<dbReference type="PRINTS" id="PR00175">
    <property type="entry name" value="NAALASMPORT"/>
</dbReference>
<evidence type="ECO:0000256" key="3">
    <source>
        <dbReference type="ARBA" id="ARBA00022448"/>
    </source>
</evidence>
<dbReference type="AlphaFoldDB" id="A0A5J5KZ49"/>
<comment type="subcellular location">
    <subcellularLocation>
        <location evidence="1 8">Cell membrane</location>
        <topology evidence="1 8">Multi-pass membrane protein</topology>
    </subcellularLocation>
</comment>
<dbReference type="PANTHER" id="PTHR30330">
    <property type="entry name" value="AGSS FAMILY TRANSPORTER, SODIUM-ALANINE"/>
    <property type="match status" value="1"/>
</dbReference>
<comment type="caution">
    <text evidence="9">The sequence shown here is derived from an EMBL/GenBank/DDBJ whole genome shotgun (WGS) entry which is preliminary data.</text>
</comment>
<feature type="transmembrane region" description="Helical" evidence="8">
    <location>
        <begin position="266"/>
        <end position="290"/>
    </location>
</feature>
<evidence type="ECO:0000256" key="1">
    <source>
        <dbReference type="ARBA" id="ARBA00004651"/>
    </source>
</evidence>
<sequence>MENEQEPLIDVVLNSITDTVFYSVTIGDVAIPLIVVWLVIAAIFFTFYLKFLNIRGFKHAIDLVRGRYSKPEDAGEVSHFQALATAVSGTVGLGNIAGVAVAISLGGPGATFWMILAGFFGMSAKLAECTLGVKYRHERSDGSVSGGPMYYLRDGIAKLGKPGIGKVLAALFAFFCILGSLGGGNMFQSNQAASQILNVFDVAPEDRGTPALIIGILFALMVGAVIIGGIKSIAKVTEKVVPFMAAVYVTACLVVLIFNVSAVPAAFVEIIVGAFNPEGIAGGFIGVLIVGFQRAAFSNEAGVGSASIAHSAVKTDQPATEGHVALLEPFIDTILICTMTALTIVITGVWDDPLAASGDGVQLTSAAFASVIPWFPTVLALAVVLFAISTMLSWSYYGMKATGYLFGDSRMAENIYKVIFCIFTVIGSVTAMDSVLGFSDAAIFLMSIPNLIGLYMLARVIKKEVTQYREKIASGEIARVK</sequence>
<dbReference type="GO" id="GO:0005283">
    <property type="term" value="F:amino acid:sodium symporter activity"/>
    <property type="evidence" value="ECO:0007669"/>
    <property type="project" value="InterPro"/>
</dbReference>
<evidence type="ECO:0000313" key="9">
    <source>
        <dbReference type="EMBL" id="KAA9394929.1"/>
    </source>
</evidence>
<feature type="transmembrane region" description="Helical" evidence="8">
    <location>
        <begin position="415"/>
        <end position="436"/>
    </location>
</feature>
<feature type="transmembrane region" description="Helical" evidence="8">
    <location>
        <begin position="240"/>
        <end position="260"/>
    </location>
</feature>
<proteinExistence type="inferred from homology"/>
<evidence type="ECO:0000256" key="7">
    <source>
        <dbReference type="ARBA" id="ARBA00023136"/>
    </source>
</evidence>
<keyword evidence="3 8" id="KW-0813">Transport</keyword>
<evidence type="ECO:0000256" key="8">
    <source>
        <dbReference type="RuleBase" id="RU363064"/>
    </source>
</evidence>
<keyword evidence="6 8" id="KW-1133">Transmembrane helix</keyword>
<accession>A0A5J5KZ49</accession>
<dbReference type="PANTHER" id="PTHR30330:SF3">
    <property type="entry name" value="TRANSCRIPTIONAL REGULATOR, LRP FAMILY"/>
    <property type="match status" value="1"/>
</dbReference>
<keyword evidence="4 8" id="KW-1003">Cell membrane</keyword>
<feature type="transmembrane region" description="Helical" evidence="8">
    <location>
        <begin position="20"/>
        <end position="49"/>
    </location>
</feature>
<gene>
    <name evidence="9" type="ORF">FCK90_05230</name>
</gene>
<reference evidence="9 10" key="1">
    <citation type="submission" date="2019-05" db="EMBL/GenBank/DDBJ databases">
        <title>Kocuria coralli sp. nov., a novel actinobacterium isolated from coral reef seawater.</title>
        <authorList>
            <person name="Li J."/>
        </authorList>
    </citation>
    <scope>NUCLEOTIDE SEQUENCE [LARGE SCALE GENOMIC DNA]</scope>
    <source>
        <strain evidence="9 10">SCSIO 13007</strain>
    </source>
</reference>
<dbReference type="Gene3D" id="1.20.1740.10">
    <property type="entry name" value="Amino acid/polyamine transporter I"/>
    <property type="match status" value="1"/>
</dbReference>
<keyword evidence="5 8" id="KW-0812">Transmembrane</keyword>
<keyword evidence="7 8" id="KW-0472">Membrane</keyword>
<dbReference type="Proteomes" id="UP000325957">
    <property type="component" value="Unassembled WGS sequence"/>
</dbReference>
<dbReference type="OrthoDB" id="9806926at2"/>
<protein>
    <submittedName>
        <fullName evidence="9">Alanine:cation symporter family protein</fullName>
    </submittedName>
</protein>
<comment type="similarity">
    <text evidence="2 8">Belongs to the alanine or glycine:cation symporter (AGCS) (TC 2.A.25) family.</text>
</comment>
<feature type="transmembrane region" description="Helical" evidence="8">
    <location>
        <begin position="208"/>
        <end position="228"/>
    </location>
</feature>
<dbReference type="NCBIfam" id="TIGR00835">
    <property type="entry name" value="agcS"/>
    <property type="match status" value="1"/>
</dbReference>
<keyword evidence="8" id="KW-0769">Symport</keyword>
<feature type="transmembrane region" description="Helical" evidence="8">
    <location>
        <begin position="167"/>
        <end position="188"/>
    </location>
</feature>
<keyword evidence="10" id="KW-1185">Reference proteome</keyword>
<feature type="transmembrane region" description="Helical" evidence="8">
    <location>
        <begin position="370"/>
        <end position="394"/>
    </location>
</feature>
<evidence type="ECO:0000256" key="6">
    <source>
        <dbReference type="ARBA" id="ARBA00022989"/>
    </source>
</evidence>
<name>A0A5J5KZ49_9MICC</name>
<evidence type="ECO:0000313" key="10">
    <source>
        <dbReference type="Proteomes" id="UP000325957"/>
    </source>
</evidence>
<dbReference type="GO" id="GO:0005886">
    <property type="term" value="C:plasma membrane"/>
    <property type="evidence" value="ECO:0007669"/>
    <property type="project" value="UniProtKB-SubCell"/>
</dbReference>